<dbReference type="InterPro" id="IPR052158">
    <property type="entry name" value="INH-QAR"/>
</dbReference>
<feature type="domain" description="HTH araC/xylS-type" evidence="4">
    <location>
        <begin position="223"/>
        <end position="321"/>
    </location>
</feature>
<evidence type="ECO:0000259" key="4">
    <source>
        <dbReference type="PROSITE" id="PS01124"/>
    </source>
</evidence>
<dbReference type="RefSeq" id="WP_263047784.1">
    <property type="nucleotide sequence ID" value="NZ_CP106738.1"/>
</dbReference>
<name>A0ABY6DAE8_9RHOB</name>
<keyword evidence="1" id="KW-0805">Transcription regulation</keyword>
<reference evidence="5" key="1">
    <citation type="submission" date="2022-10" db="EMBL/GenBank/DDBJ databases">
        <title>Roseovarius pelagicus sp. nov., isolated from Arctic seawater.</title>
        <authorList>
            <person name="Hong Y.W."/>
            <person name="Hwang C.Y."/>
        </authorList>
    </citation>
    <scope>NUCLEOTIDE SEQUENCE</scope>
    <source>
        <strain evidence="5">HL-MP18</strain>
    </source>
</reference>
<dbReference type="InterPro" id="IPR029062">
    <property type="entry name" value="Class_I_gatase-like"/>
</dbReference>
<dbReference type="PANTHER" id="PTHR43130">
    <property type="entry name" value="ARAC-FAMILY TRANSCRIPTIONAL REGULATOR"/>
    <property type="match status" value="1"/>
</dbReference>
<protein>
    <submittedName>
        <fullName evidence="5">GlxA family transcriptional regulator</fullName>
    </submittedName>
</protein>
<accession>A0ABY6DAE8</accession>
<evidence type="ECO:0000313" key="6">
    <source>
        <dbReference type="Proteomes" id="UP001064087"/>
    </source>
</evidence>
<dbReference type="Proteomes" id="UP001064087">
    <property type="component" value="Chromosome"/>
</dbReference>
<evidence type="ECO:0000256" key="2">
    <source>
        <dbReference type="ARBA" id="ARBA00023125"/>
    </source>
</evidence>
<dbReference type="EMBL" id="CP106738">
    <property type="protein sequence ID" value="UXX83065.1"/>
    <property type="molecule type" value="Genomic_DNA"/>
</dbReference>
<dbReference type="InterPro" id="IPR018060">
    <property type="entry name" value="HTH_AraC"/>
</dbReference>
<dbReference type="SMART" id="SM00342">
    <property type="entry name" value="HTH_ARAC"/>
    <property type="match status" value="1"/>
</dbReference>
<proteinExistence type="predicted"/>
<dbReference type="Gene3D" id="1.10.10.60">
    <property type="entry name" value="Homeodomain-like"/>
    <property type="match status" value="1"/>
</dbReference>
<evidence type="ECO:0000256" key="1">
    <source>
        <dbReference type="ARBA" id="ARBA00023015"/>
    </source>
</evidence>
<gene>
    <name evidence="5" type="ORF">N7U68_18625</name>
</gene>
<evidence type="ECO:0000313" key="5">
    <source>
        <dbReference type="EMBL" id="UXX83065.1"/>
    </source>
</evidence>
<dbReference type="Pfam" id="PF01965">
    <property type="entry name" value="DJ-1_PfpI"/>
    <property type="match status" value="1"/>
</dbReference>
<keyword evidence="3" id="KW-0804">Transcription</keyword>
<keyword evidence="2" id="KW-0238">DNA-binding</keyword>
<dbReference type="InterPro" id="IPR002818">
    <property type="entry name" value="DJ-1/PfpI"/>
</dbReference>
<dbReference type="InterPro" id="IPR020449">
    <property type="entry name" value="Tscrpt_reg_AraC-type_HTH"/>
</dbReference>
<dbReference type="SUPFAM" id="SSF46689">
    <property type="entry name" value="Homeodomain-like"/>
    <property type="match status" value="2"/>
</dbReference>
<dbReference type="Gene3D" id="3.40.50.880">
    <property type="match status" value="1"/>
</dbReference>
<dbReference type="InterPro" id="IPR009057">
    <property type="entry name" value="Homeodomain-like_sf"/>
</dbReference>
<sequence length="346" mass="38472">MASQINQTNQTGRIVCVLVPRFNMMSLISLLEPARIANYLSRHPLYAIEYCSVGAATTTASNGMPVACAELPDKLAREDLVIVVGSWGAEHYDNPRLMSWLRRQERAGARLCAVELGPYIFARAGLLTHRRATVHWSYLAGFQELYPDVQGAEQLFTIDGRIMTCAGSTGGLDLMLDLIRSDHGNALISEISDNIMHHPVREDTDPQRRPLGRGLEGVSPPVRAAIKLMEAHIDEPLSIPAIAKSVGLSQRQLERQFNHAMGCSAVQFSRLMRLQHARVLLISTDLGIREVAAASGFNSLSHFAFAFRNCFGKRPSDYRQAWPEQSEGPVWPGTLARYLETLRPRR</sequence>
<dbReference type="PRINTS" id="PR00032">
    <property type="entry name" value="HTHARAC"/>
</dbReference>
<dbReference type="Pfam" id="PF12833">
    <property type="entry name" value="HTH_18"/>
    <property type="match status" value="1"/>
</dbReference>
<organism evidence="5 6">
    <name type="scientific">Roseovarius pelagicus</name>
    <dbReference type="NCBI Taxonomy" id="2980108"/>
    <lineage>
        <taxon>Bacteria</taxon>
        <taxon>Pseudomonadati</taxon>
        <taxon>Pseudomonadota</taxon>
        <taxon>Alphaproteobacteria</taxon>
        <taxon>Rhodobacterales</taxon>
        <taxon>Roseobacteraceae</taxon>
        <taxon>Roseovarius</taxon>
    </lineage>
</organism>
<evidence type="ECO:0000256" key="3">
    <source>
        <dbReference type="ARBA" id="ARBA00023163"/>
    </source>
</evidence>
<dbReference type="SUPFAM" id="SSF52317">
    <property type="entry name" value="Class I glutamine amidotransferase-like"/>
    <property type="match status" value="1"/>
</dbReference>
<dbReference type="CDD" id="cd03136">
    <property type="entry name" value="GATase1_AraC_ArgR_like"/>
    <property type="match status" value="1"/>
</dbReference>
<keyword evidence="6" id="KW-1185">Reference proteome</keyword>
<dbReference type="PROSITE" id="PS01124">
    <property type="entry name" value="HTH_ARAC_FAMILY_2"/>
    <property type="match status" value="1"/>
</dbReference>
<dbReference type="PANTHER" id="PTHR43130:SF3">
    <property type="entry name" value="HTH-TYPE TRANSCRIPTIONAL REGULATOR RV1931C"/>
    <property type="match status" value="1"/>
</dbReference>